<dbReference type="AlphaFoldDB" id="A0A495WAN1"/>
<proteinExistence type="predicted"/>
<dbReference type="EMBL" id="RBXO01000001">
    <property type="protein sequence ID" value="RKT57783.1"/>
    <property type="molecule type" value="Genomic_DNA"/>
</dbReference>
<dbReference type="PANTHER" id="PTHR45527">
    <property type="entry name" value="NONRIBOSOMAL PEPTIDE SYNTHETASE"/>
    <property type="match status" value="1"/>
</dbReference>
<feature type="domain" description="Condensation" evidence="1">
    <location>
        <begin position="35"/>
        <end position="400"/>
    </location>
</feature>
<dbReference type="SUPFAM" id="SSF52777">
    <property type="entry name" value="CoA-dependent acyltransferases"/>
    <property type="match status" value="2"/>
</dbReference>
<sequence length="434" mass="46632">MTHRVVEALHDEEEIPPSPVLAGVPFRAGVDDEAWFLASREDGRPTLASQSWWDLPASADTALLLKAVGVVAAGHDVLTSRFAYDGDRVVCIPGSAGPALLELRRSGGSWTAPAIESDIDPLAGPVVRALVERHDSGVRFGLQVSHAVVDGWSWKLLLDELADTYDLLAAGHEARPLPAPQMRDWAAAQHALLAATGDDRVRRWEALLAGAGLEPVDVDRLTGSWSGELGWEAPASRWDSVVDAAKRLRVSPLTLLAGLLARTLSAVRGRPGAIRIPFLNRDLPGSTEIIGNLSSQLLVPFPDVSALTDEQVVEAVRDTVLEGVSCAPVPYDQALTGLWGPRQAAHVHLWAPFLSLQDEDEEPLLAGGHVTEVVSPADEQDGCEVTIEHDEDELRISAAWRGVSERAAQDFIRTFELFVLSVIDLDGGRAGVSP</sequence>
<dbReference type="Pfam" id="PF00668">
    <property type="entry name" value="Condensation"/>
    <property type="match status" value="1"/>
</dbReference>
<name>A0A495WAN1_9PSEU</name>
<accession>A0A495WAN1</accession>
<reference evidence="2 3" key="1">
    <citation type="submission" date="2018-10" db="EMBL/GenBank/DDBJ databases">
        <title>Sequencing the genomes of 1000 actinobacteria strains.</title>
        <authorList>
            <person name="Klenk H.-P."/>
        </authorList>
    </citation>
    <scope>NUCLEOTIDE SEQUENCE [LARGE SCALE GENOMIC DNA]</scope>
    <source>
        <strain evidence="2 3">DSM 43800</strain>
    </source>
</reference>
<evidence type="ECO:0000259" key="1">
    <source>
        <dbReference type="Pfam" id="PF00668"/>
    </source>
</evidence>
<evidence type="ECO:0000313" key="2">
    <source>
        <dbReference type="EMBL" id="RKT57783.1"/>
    </source>
</evidence>
<dbReference type="GO" id="GO:0031177">
    <property type="term" value="F:phosphopantetheine binding"/>
    <property type="evidence" value="ECO:0007669"/>
    <property type="project" value="TreeGrafter"/>
</dbReference>
<dbReference type="InterPro" id="IPR023213">
    <property type="entry name" value="CAT-like_dom_sf"/>
</dbReference>
<dbReference type="InterPro" id="IPR001242">
    <property type="entry name" value="Condensation_dom"/>
</dbReference>
<dbReference type="GO" id="GO:0043041">
    <property type="term" value="P:amino acid activation for nonribosomal peptide biosynthetic process"/>
    <property type="evidence" value="ECO:0007669"/>
    <property type="project" value="TreeGrafter"/>
</dbReference>
<dbReference type="PANTHER" id="PTHR45527:SF1">
    <property type="entry name" value="FATTY ACID SYNTHASE"/>
    <property type="match status" value="1"/>
</dbReference>
<dbReference type="Proteomes" id="UP000282084">
    <property type="component" value="Unassembled WGS sequence"/>
</dbReference>
<dbReference type="GO" id="GO:0005737">
    <property type="term" value="C:cytoplasm"/>
    <property type="evidence" value="ECO:0007669"/>
    <property type="project" value="TreeGrafter"/>
</dbReference>
<dbReference type="RefSeq" id="WP_121009920.1">
    <property type="nucleotide sequence ID" value="NZ_RBXO01000001.1"/>
</dbReference>
<dbReference type="GO" id="GO:0003824">
    <property type="term" value="F:catalytic activity"/>
    <property type="evidence" value="ECO:0007669"/>
    <property type="project" value="InterPro"/>
</dbReference>
<dbReference type="Gene3D" id="3.30.559.10">
    <property type="entry name" value="Chloramphenicol acetyltransferase-like domain"/>
    <property type="match status" value="1"/>
</dbReference>
<evidence type="ECO:0000313" key="3">
    <source>
        <dbReference type="Proteomes" id="UP000282084"/>
    </source>
</evidence>
<protein>
    <submittedName>
        <fullName evidence="2">Condensation domain-containing protein</fullName>
    </submittedName>
</protein>
<dbReference type="Gene3D" id="3.30.559.30">
    <property type="entry name" value="Nonribosomal peptide synthetase, condensation domain"/>
    <property type="match status" value="1"/>
</dbReference>
<dbReference type="GO" id="GO:0044550">
    <property type="term" value="P:secondary metabolite biosynthetic process"/>
    <property type="evidence" value="ECO:0007669"/>
    <property type="project" value="TreeGrafter"/>
</dbReference>
<keyword evidence="3" id="KW-1185">Reference proteome</keyword>
<organism evidence="2 3">
    <name type="scientific">Saccharothrix australiensis</name>
    <dbReference type="NCBI Taxonomy" id="2072"/>
    <lineage>
        <taxon>Bacteria</taxon>
        <taxon>Bacillati</taxon>
        <taxon>Actinomycetota</taxon>
        <taxon>Actinomycetes</taxon>
        <taxon>Pseudonocardiales</taxon>
        <taxon>Pseudonocardiaceae</taxon>
        <taxon>Saccharothrix</taxon>
    </lineage>
</organism>
<gene>
    <name evidence="2" type="ORF">C8E97_6508</name>
</gene>
<comment type="caution">
    <text evidence="2">The sequence shown here is derived from an EMBL/GenBank/DDBJ whole genome shotgun (WGS) entry which is preliminary data.</text>
</comment>
<dbReference type="GO" id="GO:0008610">
    <property type="term" value="P:lipid biosynthetic process"/>
    <property type="evidence" value="ECO:0007669"/>
    <property type="project" value="UniProtKB-ARBA"/>
</dbReference>